<feature type="domain" description="Lipid II isoglutaminyl synthase (glutamine-hydrolyzing) subunit MurT C-terminal" evidence="2">
    <location>
        <begin position="272"/>
        <end position="367"/>
    </location>
</feature>
<dbReference type="EMBL" id="MLJW01001040">
    <property type="protein sequence ID" value="OIQ80585.1"/>
    <property type="molecule type" value="Genomic_DNA"/>
</dbReference>
<dbReference type="Pfam" id="PF08353">
    <property type="entry name" value="MurT_C"/>
    <property type="match status" value="1"/>
</dbReference>
<dbReference type="GO" id="GO:0005524">
    <property type="term" value="F:ATP binding"/>
    <property type="evidence" value="ECO:0007669"/>
    <property type="project" value="InterPro"/>
</dbReference>
<evidence type="ECO:0000313" key="3">
    <source>
        <dbReference type="EMBL" id="OIQ80585.1"/>
    </source>
</evidence>
<reference evidence="3" key="1">
    <citation type="submission" date="2016-10" db="EMBL/GenBank/DDBJ databases">
        <title>Sequence of Gallionella enrichment culture.</title>
        <authorList>
            <person name="Poehlein A."/>
            <person name="Muehling M."/>
            <person name="Daniel R."/>
        </authorList>
    </citation>
    <scope>NUCLEOTIDE SEQUENCE</scope>
</reference>
<dbReference type="EC" id="6.3.2.8" evidence="3"/>
<dbReference type="Gene3D" id="3.40.1190.10">
    <property type="entry name" value="Mur-like, catalytic domain"/>
    <property type="match status" value="1"/>
</dbReference>
<gene>
    <name evidence="3" type="primary">murC_10</name>
    <name evidence="3" type="ORF">GALL_376540</name>
</gene>
<dbReference type="PANTHER" id="PTHR23135">
    <property type="entry name" value="MUR LIGASE FAMILY MEMBER"/>
    <property type="match status" value="1"/>
</dbReference>
<evidence type="ECO:0000259" key="2">
    <source>
        <dbReference type="Pfam" id="PF08353"/>
    </source>
</evidence>
<dbReference type="InterPro" id="IPR036565">
    <property type="entry name" value="Mur-like_cat_sf"/>
</dbReference>
<evidence type="ECO:0000259" key="1">
    <source>
        <dbReference type="Pfam" id="PF08245"/>
    </source>
</evidence>
<comment type="caution">
    <text evidence="3">The sequence shown here is derived from an EMBL/GenBank/DDBJ whole genome shotgun (WGS) entry which is preliminary data.</text>
</comment>
<dbReference type="GO" id="GO:0008763">
    <property type="term" value="F:UDP-N-acetylmuramate-L-alanine ligase activity"/>
    <property type="evidence" value="ECO:0007669"/>
    <property type="project" value="UniProtKB-EC"/>
</dbReference>
<name>A0A1J5QAC5_9ZZZZ</name>
<protein>
    <submittedName>
        <fullName evidence="3">UDP-N-acetylmuramate--L-alanine ligase</fullName>
        <ecNumber evidence="3">6.3.2.8</ecNumber>
    </submittedName>
</protein>
<organism evidence="3">
    <name type="scientific">mine drainage metagenome</name>
    <dbReference type="NCBI Taxonomy" id="410659"/>
    <lineage>
        <taxon>unclassified sequences</taxon>
        <taxon>metagenomes</taxon>
        <taxon>ecological metagenomes</taxon>
    </lineage>
</organism>
<dbReference type="InterPro" id="IPR013564">
    <property type="entry name" value="MurT_C"/>
</dbReference>
<dbReference type="PANTHER" id="PTHR23135:SF7">
    <property type="entry name" value="LIPID II ISOGLUTAMINYL SYNTHASE (GLUTAMINE-HYDROLYZING) SUBUNIT MURT"/>
    <property type="match status" value="1"/>
</dbReference>
<dbReference type="InterPro" id="IPR013221">
    <property type="entry name" value="Mur_ligase_cen"/>
</dbReference>
<dbReference type="AlphaFoldDB" id="A0A1J5QAC5"/>
<accession>A0A1J5QAC5</accession>
<feature type="domain" description="Mur ligase central" evidence="1">
    <location>
        <begin position="55"/>
        <end position="187"/>
    </location>
</feature>
<sequence>MSVPLSIALALGKAVAAASRALRLGAGATASGRVLLALRPDALTELSRSRRIIVVSGTNGKTSTAALLRELLETVGYVGGNRTGANLDSGMAAALATKPAHQLVVLEVDEMFLPRALDQLHPERLLLLNLSRDQLHRTSEVRMVARSWRDAIDRHPEIDVVIDYEDPFLAFVTRQHARTTRVGFGKRVHIDAASCPECGALLDWSGARYLCPRCSLGTQPESLHAVGATAVDRNLELARLVAQHYGVSHDSVQPKDRVSEIVLGNAVLQVRLVKNPASWIEALSALPDGPVILVVNARGVDGLDTSWLWDIDYSSLRGHEVLVTGERRLDASYRLHIDGVDHHVYESVAEASSMLSGPVSVLASYTAFIALTSASRAKAMK</sequence>
<dbReference type="Pfam" id="PF08245">
    <property type="entry name" value="Mur_ligase_M"/>
    <property type="match status" value="1"/>
</dbReference>
<keyword evidence="3" id="KW-0436">Ligase</keyword>
<dbReference type="SUPFAM" id="SSF53623">
    <property type="entry name" value="MurD-like peptide ligases, catalytic domain"/>
    <property type="match status" value="1"/>
</dbReference>
<proteinExistence type="predicted"/>